<accession>A0A918U1J6</accession>
<dbReference type="InterPro" id="IPR041664">
    <property type="entry name" value="AAA_16"/>
</dbReference>
<dbReference type="InterPro" id="IPR027417">
    <property type="entry name" value="P-loop_NTPase"/>
</dbReference>
<dbReference type="InterPro" id="IPR000792">
    <property type="entry name" value="Tscrpt_reg_LuxR_C"/>
</dbReference>
<dbReference type="Gene3D" id="1.10.10.10">
    <property type="entry name" value="Winged helix-like DNA-binding domain superfamily/Winged helix DNA-binding domain"/>
    <property type="match status" value="1"/>
</dbReference>
<keyword evidence="5" id="KW-1185">Reference proteome</keyword>
<dbReference type="AlphaFoldDB" id="A0A918U1J6"/>
<name>A0A918U1J6_9ACTN</name>
<evidence type="ECO:0000259" key="3">
    <source>
        <dbReference type="PROSITE" id="PS50043"/>
    </source>
</evidence>
<dbReference type="GO" id="GO:0004016">
    <property type="term" value="F:adenylate cyclase activity"/>
    <property type="evidence" value="ECO:0007669"/>
    <property type="project" value="TreeGrafter"/>
</dbReference>
<dbReference type="RefSeq" id="WP_190038411.1">
    <property type="nucleotide sequence ID" value="NZ_BMWD01000023.1"/>
</dbReference>
<comment type="caution">
    <text evidence="4">The sequence shown here is derived from an EMBL/GenBank/DDBJ whole genome shotgun (WGS) entry which is preliminary data.</text>
</comment>
<dbReference type="InterPro" id="IPR016032">
    <property type="entry name" value="Sig_transdc_resp-reg_C-effctor"/>
</dbReference>
<evidence type="ECO:0000256" key="2">
    <source>
        <dbReference type="ARBA" id="ARBA00022840"/>
    </source>
</evidence>
<evidence type="ECO:0000313" key="4">
    <source>
        <dbReference type="EMBL" id="GGX81636.1"/>
    </source>
</evidence>
<dbReference type="Gene3D" id="3.40.50.300">
    <property type="entry name" value="P-loop containing nucleotide triphosphate hydrolases"/>
    <property type="match status" value="1"/>
</dbReference>
<dbReference type="EMBL" id="BMWD01000023">
    <property type="protein sequence ID" value="GGX81636.1"/>
    <property type="molecule type" value="Genomic_DNA"/>
</dbReference>
<dbReference type="PANTHER" id="PTHR16305:SF35">
    <property type="entry name" value="TRANSCRIPTIONAL ACTIVATOR DOMAIN"/>
    <property type="match status" value="1"/>
</dbReference>
<organism evidence="4 5">
    <name type="scientific">Streptomyces fructofermentans</name>
    <dbReference type="NCBI Taxonomy" id="152141"/>
    <lineage>
        <taxon>Bacteria</taxon>
        <taxon>Bacillati</taxon>
        <taxon>Actinomycetota</taxon>
        <taxon>Actinomycetes</taxon>
        <taxon>Kitasatosporales</taxon>
        <taxon>Streptomycetaceae</taxon>
        <taxon>Streptomyces</taxon>
    </lineage>
</organism>
<dbReference type="InterPro" id="IPR036388">
    <property type="entry name" value="WH-like_DNA-bd_sf"/>
</dbReference>
<keyword evidence="2" id="KW-0067">ATP-binding</keyword>
<reference evidence="4" key="1">
    <citation type="journal article" date="2014" name="Int. J. Syst. Evol. Microbiol.">
        <title>Complete genome sequence of Corynebacterium casei LMG S-19264T (=DSM 44701T), isolated from a smear-ripened cheese.</title>
        <authorList>
            <consortium name="US DOE Joint Genome Institute (JGI-PGF)"/>
            <person name="Walter F."/>
            <person name="Albersmeier A."/>
            <person name="Kalinowski J."/>
            <person name="Ruckert C."/>
        </authorList>
    </citation>
    <scope>NUCLEOTIDE SEQUENCE</scope>
    <source>
        <strain evidence="4">JCM 4956</strain>
    </source>
</reference>
<keyword evidence="1" id="KW-0547">Nucleotide-binding</keyword>
<dbReference type="GO" id="GO:0005524">
    <property type="term" value="F:ATP binding"/>
    <property type="evidence" value="ECO:0007669"/>
    <property type="project" value="UniProtKB-KW"/>
</dbReference>
<proteinExistence type="predicted"/>
<dbReference type="PANTHER" id="PTHR16305">
    <property type="entry name" value="TESTICULAR SOLUBLE ADENYLYL CYCLASE"/>
    <property type="match status" value="1"/>
</dbReference>
<dbReference type="SUPFAM" id="SSF46894">
    <property type="entry name" value="C-terminal effector domain of the bipartite response regulators"/>
    <property type="match status" value="1"/>
</dbReference>
<dbReference type="GO" id="GO:0006355">
    <property type="term" value="P:regulation of DNA-templated transcription"/>
    <property type="evidence" value="ECO:0007669"/>
    <property type="project" value="InterPro"/>
</dbReference>
<dbReference type="PRINTS" id="PR00038">
    <property type="entry name" value="HTHLUXR"/>
</dbReference>
<dbReference type="Proteomes" id="UP000645555">
    <property type="component" value="Unassembled WGS sequence"/>
</dbReference>
<reference evidence="4" key="2">
    <citation type="submission" date="2020-09" db="EMBL/GenBank/DDBJ databases">
        <authorList>
            <person name="Sun Q."/>
            <person name="Ohkuma M."/>
        </authorList>
    </citation>
    <scope>NUCLEOTIDE SEQUENCE</scope>
    <source>
        <strain evidence="4">JCM 4956</strain>
    </source>
</reference>
<dbReference type="Pfam" id="PF00196">
    <property type="entry name" value="GerE"/>
    <property type="match status" value="1"/>
</dbReference>
<protein>
    <submittedName>
        <fullName evidence="4">Transcriptional regulator</fullName>
    </submittedName>
</protein>
<gene>
    <name evidence="4" type="ORF">GCM10010515_56580</name>
</gene>
<dbReference type="GO" id="GO:0005737">
    <property type="term" value="C:cytoplasm"/>
    <property type="evidence" value="ECO:0007669"/>
    <property type="project" value="TreeGrafter"/>
</dbReference>
<dbReference type="SMART" id="SM00421">
    <property type="entry name" value="HTH_LUXR"/>
    <property type="match status" value="1"/>
</dbReference>
<evidence type="ECO:0000313" key="5">
    <source>
        <dbReference type="Proteomes" id="UP000645555"/>
    </source>
</evidence>
<dbReference type="CDD" id="cd06170">
    <property type="entry name" value="LuxR_C_like"/>
    <property type="match status" value="1"/>
</dbReference>
<sequence length="922" mass="98821">MARDGTRTGLIGRRHERQVLDGLLAGVRTGRSEVLVLRGEAGIGKSELLRYLLERADGFRVVRAAGVQSEMELSYAGLHQLCAPLLEHVDALPEPQRNALRTAFGLQLGDAPDRFLVGLSALSLLAGHVGDQPLLCVVDDAQWLDSVSAQTLQFVARRLAADSILLVLAVREPSEREVLPGLPELVLRGLTERESRQLLDSVVAAPIDQGVRDRIVAETRGNPLALLELPRGLTDVELAAGAAEADARPLSSQIESGFVRRIASLPEQTQQFLVLAAAESVGDVTLIRRAGERLGIPVDHAVTNAEASGLITFGTWARFRHPLVRSAAYRAVGATDRRRVHQALADVIDAETDPDRRAWHLAGAVAGPDEDVAAELERSAGRARARGGIAAAAAFLERSTELTPDPAHRGGRALAAARAKFQAGAFEAARELVEEAERSSLDEAGAAQAGLLRGQIMSASKSAGAGLPLLLEAAKRLQPFDAGLARQTYRDAIYAALTAGRLARGGVRDVAEAVLSAPSHADTPTREDALLLGLSRVVTDGYAYGAPTLRWAVTAFRTGEVSREADLDWLPLVCRMAHNIWDFEAWTVLSERLVDRAREAGALAVLSSALLLRLSNRVFAGDLRAADSLVAEAQAIGEATGSSFFAHYGALVVEPFRGRESATRAAIDAITQDRLLRGEGKVLTATQWAEAVLHNGLGHYDQAYAAALRGCENPQELGLSLQSRVELVEAAAGLDRREEVAHEARTIDEMARASATPWALGVAAGVRALMSEGQAADALHREAIDLLGGTQVRMDSARARLRYGEWLRVQGRPADARAQLGRAHEVFAAVGAEAFAERARRELQAAGAGVDRRSTVEPKVLTRQEAEIARLAHGGLTNPEIGARLLLSPHTVEWHLRKVFVKMGISSRKEITLERLDGAALS</sequence>
<dbReference type="SUPFAM" id="SSF52540">
    <property type="entry name" value="P-loop containing nucleoside triphosphate hydrolases"/>
    <property type="match status" value="1"/>
</dbReference>
<dbReference type="Pfam" id="PF13191">
    <property type="entry name" value="AAA_16"/>
    <property type="match status" value="1"/>
</dbReference>
<dbReference type="GO" id="GO:0003677">
    <property type="term" value="F:DNA binding"/>
    <property type="evidence" value="ECO:0007669"/>
    <property type="project" value="InterPro"/>
</dbReference>
<feature type="domain" description="HTH luxR-type" evidence="3">
    <location>
        <begin position="854"/>
        <end position="919"/>
    </location>
</feature>
<evidence type="ECO:0000256" key="1">
    <source>
        <dbReference type="ARBA" id="ARBA00022741"/>
    </source>
</evidence>
<dbReference type="PROSITE" id="PS50043">
    <property type="entry name" value="HTH_LUXR_2"/>
    <property type="match status" value="1"/>
</dbReference>